<dbReference type="AlphaFoldDB" id="A0A176YBM1"/>
<organism evidence="6 7">
    <name type="scientific">Bradyrhizobium centrolobii</name>
    <dbReference type="NCBI Taxonomy" id="1505087"/>
    <lineage>
        <taxon>Bacteria</taxon>
        <taxon>Pseudomonadati</taxon>
        <taxon>Pseudomonadota</taxon>
        <taxon>Alphaproteobacteria</taxon>
        <taxon>Hyphomicrobiales</taxon>
        <taxon>Nitrobacteraceae</taxon>
        <taxon>Bradyrhizobium</taxon>
    </lineage>
</organism>
<feature type="region of interest" description="Disordered" evidence="4">
    <location>
        <begin position="1"/>
        <end position="73"/>
    </location>
</feature>
<dbReference type="InterPro" id="IPR006473">
    <property type="entry name" value="Peptidase_C58_Yopt"/>
</dbReference>
<feature type="domain" description="Peptidase C58 YopT-type" evidence="5">
    <location>
        <begin position="71"/>
        <end position="261"/>
    </location>
</feature>
<dbReference type="InterPro" id="IPR038765">
    <property type="entry name" value="Papain-like_cys_pep_sf"/>
</dbReference>
<dbReference type="OrthoDB" id="7300477at2"/>
<comment type="caution">
    <text evidence="6">The sequence shown here is derived from an EMBL/GenBank/DDBJ whole genome shotgun (WGS) entry which is preliminary data.</text>
</comment>
<name>A0A176YBM1_9BRAD</name>
<keyword evidence="7" id="KW-1185">Reference proteome</keyword>
<evidence type="ECO:0000313" key="6">
    <source>
        <dbReference type="EMBL" id="OAE99966.1"/>
    </source>
</evidence>
<keyword evidence="2" id="KW-0378">Hydrolase</keyword>
<dbReference type="Pfam" id="PF03543">
    <property type="entry name" value="Peptidase_C58"/>
    <property type="match status" value="1"/>
</dbReference>
<dbReference type="SUPFAM" id="SSF54001">
    <property type="entry name" value="Cysteine proteinases"/>
    <property type="match status" value="1"/>
</dbReference>
<keyword evidence="3" id="KW-0788">Thiol protease</keyword>
<evidence type="ECO:0000256" key="2">
    <source>
        <dbReference type="ARBA" id="ARBA00022801"/>
    </source>
</evidence>
<evidence type="ECO:0000259" key="5">
    <source>
        <dbReference type="Pfam" id="PF03543"/>
    </source>
</evidence>
<reference evidence="6 7" key="1">
    <citation type="submission" date="2016-03" db="EMBL/GenBank/DDBJ databases">
        <title>Draft Genome Sequence of the Strain BR 10245 (Bradyrhizobium sp.) isolated from nodules of Centrolobium paraense.</title>
        <authorList>
            <person name="Simoes-Araujo J.L.Sr."/>
            <person name="Barauna A.C."/>
            <person name="Silva K."/>
            <person name="Zilli J.E."/>
        </authorList>
    </citation>
    <scope>NUCLEOTIDE SEQUENCE [LARGE SCALE GENOMIC DNA]</scope>
    <source>
        <strain evidence="6 7">BR 10245</strain>
    </source>
</reference>
<dbReference type="Proteomes" id="UP000076959">
    <property type="component" value="Unassembled WGS sequence"/>
</dbReference>
<dbReference type="CDD" id="cd20497">
    <property type="entry name" value="C58_YopT-like"/>
    <property type="match status" value="1"/>
</dbReference>
<dbReference type="NCBIfam" id="TIGR01586">
    <property type="entry name" value="yopT_cys_prot"/>
    <property type="match status" value="1"/>
</dbReference>
<evidence type="ECO:0000313" key="7">
    <source>
        <dbReference type="Proteomes" id="UP000076959"/>
    </source>
</evidence>
<proteinExistence type="predicted"/>
<sequence length="262" mass="28528">MYNRISDSSARVSQAHEPSQSVDSGSFTETLAALALQTSPPPGELPDKMGCCVSTPQAYDPNNPSTSSPARPSTSLFEYRTAELTEANVGGICVGLTAEWLGNLTSSPSTRMNALTPGSDMHDSAAVRQQRYQSLKRQLLSEGVEASQADFEAQNTVLREAGLAPTGKEKAYSFGEPSSMSRMLKKITDDGSKYLLSLYFAERTSHTIATSALDGRTTLFEPNYGEFTVRSEQMSGLFESLSNRYRNPNGQHLSRITTQKMQ</sequence>
<dbReference type="GO" id="GO:0006508">
    <property type="term" value="P:proteolysis"/>
    <property type="evidence" value="ECO:0007669"/>
    <property type="project" value="UniProtKB-KW"/>
</dbReference>
<accession>A0A176YBM1</accession>
<dbReference type="EMBL" id="LUUB01000114">
    <property type="protein sequence ID" value="OAE99966.1"/>
    <property type="molecule type" value="Genomic_DNA"/>
</dbReference>
<protein>
    <submittedName>
        <fullName evidence="6">Peptidase C58</fullName>
    </submittedName>
</protein>
<feature type="compositionally biased region" description="Polar residues" evidence="4">
    <location>
        <begin position="1"/>
        <end position="29"/>
    </location>
</feature>
<keyword evidence="1" id="KW-0645">Protease</keyword>
<gene>
    <name evidence="6" type="ORF">AYJ54_31765</name>
</gene>
<evidence type="ECO:0000256" key="3">
    <source>
        <dbReference type="ARBA" id="ARBA00022807"/>
    </source>
</evidence>
<evidence type="ECO:0000256" key="4">
    <source>
        <dbReference type="SAM" id="MobiDB-lite"/>
    </source>
</evidence>
<dbReference type="Gene3D" id="3.90.70.20">
    <property type="match status" value="1"/>
</dbReference>
<evidence type="ECO:0000256" key="1">
    <source>
        <dbReference type="ARBA" id="ARBA00022670"/>
    </source>
</evidence>
<dbReference type="GO" id="GO:0004197">
    <property type="term" value="F:cysteine-type endopeptidase activity"/>
    <property type="evidence" value="ECO:0007669"/>
    <property type="project" value="InterPro"/>
</dbReference>
<feature type="compositionally biased region" description="Low complexity" evidence="4">
    <location>
        <begin position="61"/>
        <end position="73"/>
    </location>
</feature>